<name>A0A9W6VV78_9ACTN</name>
<evidence type="ECO:0008006" key="5">
    <source>
        <dbReference type="Google" id="ProtNLM"/>
    </source>
</evidence>
<keyword evidence="2" id="KW-0472">Membrane</keyword>
<evidence type="ECO:0000256" key="1">
    <source>
        <dbReference type="SAM" id="MobiDB-lite"/>
    </source>
</evidence>
<dbReference type="AlphaFoldDB" id="A0A9W6VV78"/>
<sequence>MSARTRRAVRAAAAESEELSEPPFEDDLAEEPARAPRVRRRPGLTTVLGAGVLVAAGFVIGAQVDRHVARQSAAPSTPAGSGLRGQNGTPPGQGGTRGTGQSGAPGASATAGVTAGTVQKISGRTIYVRTANGDLVKVTVTGGTDVSVLRSGSATDLKAGTSIVVQGDQAKDGTVTATSVSQGRPSGR</sequence>
<feature type="compositionally biased region" description="Acidic residues" evidence="1">
    <location>
        <begin position="15"/>
        <end position="30"/>
    </location>
</feature>
<protein>
    <recommendedName>
        <fullName evidence="5">DUF5666 domain-containing protein</fullName>
    </recommendedName>
</protein>
<keyword evidence="2" id="KW-1133">Transmembrane helix</keyword>
<evidence type="ECO:0000256" key="2">
    <source>
        <dbReference type="SAM" id="Phobius"/>
    </source>
</evidence>
<proteinExistence type="predicted"/>
<organism evidence="3 4">
    <name type="scientific">Actinoallomurus iriomotensis</name>
    <dbReference type="NCBI Taxonomy" id="478107"/>
    <lineage>
        <taxon>Bacteria</taxon>
        <taxon>Bacillati</taxon>
        <taxon>Actinomycetota</taxon>
        <taxon>Actinomycetes</taxon>
        <taxon>Streptosporangiales</taxon>
        <taxon>Thermomonosporaceae</taxon>
        <taxon>Actinoallomurus</taxon>
    </lineage>
</organism>
<dbReference type="RefSeq" id="WP_285574315.1">
    <property type="nucleotide sequence ID" value="NZ_BSTK01000005.1"/>
</dbReference>
<gene>
    <name evidence="3" type="ORF">Airi02_043220</name>
</gene>
<keyword evidence="4" id="KW-1185">Reference proteome</keyword>
<evidence type="ECO:0000313" key="4">
    <source>
        <dbReference type="Proteomes" id="UP001165074"/>
    </source>
</evidence>
<feature type="transmembrane region" description="Helical" evidence="2">
    <location>
        <begin position="44"/>
        <end position="64"/>
    </location>
</feature>
<feature type="compositionally biased region" description="Gly residues" evidence="1">
    <location>
        <begin position="91"/>
        <end position="103"/>
    </location>
</feature>
<keyword evidence="2" id="KW-0812">Transmembrane</keyword>
<feature type="region of interest" description="Disordered" evidence="1">
    <location>
        <begin position="70"/>
        <end position="113"/>
    </location>
</feature>
<dbReference type="Proteomes" id="UP001165074">
    <property type="component" value="Unassembled WGS sequence"/>
</dbReference>
<comment type="caution">
    <text evidence="3">The sequence shown here is derived from an EMBL/GenBank/DDBJ whole genome shotgun (WGS) entry which is preliminary data.</text>
</comment>
<feature type="region of interest" description="Disordered" evidence="1">
    <location>
        <begin position="1"/>
        <end position="42"/>
    </location>
</feature>
<dbReference type="EMBL" id="BSTK01000005">
    <property type="protein sequence ID" value="GLY86393.1"/>
    <property type="molecule type" value="Genomic_DNA"/>
</dbReference>
<evidence type="ECO:0000313" key="3">
    <source>
        <dbReference type="EMBL" id="GLY86393.1"/>
    </source>
</evidence>
<accession>A0A9W6VV78</accession>
<reference evidence="3" key="1">
    <citation type="submission" date="2023-03" db="EMBL/GenBank/DDBJ databases">
        <title>Actinoallomurus iriomotensis NBRC 103684.</title>
        <authorList>
            <person name="Ichikawa N."/>
            <person name="Sato H."/>
            <person name="Tonouchi N."/>
        </authorList>
    </citation>
    <scope>NUCLEOTIDE SEQUENCE</scope>
    <source>
        <strain evidence="3">NBRC 103684</strain>
    </source>
</reference>
<feature type="compositionally biased region" description="Low complexity" evidence="1">
    <location>
        <begin position="104"/>
        <end position="113"/>
    </location>
</feature>